<gene>
    <name evidence="1" type="ORF">N425_10925</name>
</gene>
<dbReference type="AlphaFoldDB" id="W2C438"/>
<dbReference type="PANTHER" id="PTHR34070:SF1">
    <property type="entry name" value="DNA ALKYLATION REPAIR PROTEIN"/>
    <property type="match status" value="1"/>
</dbReference>
<dbReference type="PATRIC" id="fig|1411148.3.peg.1777"/>
<name>W2C438_9BACT</name>
<evidence type="ECO:0000313" key="2">
    <source>
        <dbReference type="Proteomes" id="UP000018837"/>
    </source>
</evidence>
<dbReference type="Proteomes" id="UP000018837">
    <property type="component" value="Unassembled WGS sequence"/>
</dbReference>
<accession>W2C438</accession>
<protein>
    <submittedName>
        <fullName evidence="1">DNA alkylation repair protein</fullName>
    </submittedName>
</protein>
<organism evidence="1 2">
    <name type="scientific">Tannerella sp. oral taxon BU063 isolate Cell 2</name>
    <dbReference type="NCBI Taxonomy" id="1411148"/>
    <lineage>
        <taxon>Bacteria</taxon>
        <taxon>Pseudomonadati</taxon>
        <taxon>Bacteroidota</taxon>
        <taxon>Bacteroidia</taxon>
        <taxon>Bacteroidales</taxon>
        <taxon>Tannerellaceae</taxon>
        <taxon>Tannerella</taxon>
    </lineage>
</organism>
<dbReference type="CDD" id="cd06561">
    <property type="entry name" value="AlkD_like"/>
    <property type="match status" value="1"/>
</dbReference>
<dbReference type="InterPro" id="IPR014825">
    <property type="entry name" value="DNA_alkylation"/>
</dbReference>
<reference evidence="1 2" key="1">
    <citation type="submission" date="2013-11" db="EMBL/GenBank/DDBJ databases">
        <title>Single cell genomics of uncultured Tannerella BU063 (oral taxon 286).</title>
        <authorList>
            <person name="Beall C.J."/>
            <person name="Campbell A.G."/>
            <person name="Griffen A.L."/>
            <person name="Podar M."/>
            <person name="Leys E.J."/>
        </authorList>
    </citation>
    <scope>NUCLEOTIDE SEQUENCE [LARGE SCALE GENOMIC DNA]</scope>
    <source>
        <strain evidence="1">Cell 2</strain>
    </source>
</reference>
<dbReference type="EMBL" id="AYUF01000489">
    <property type="protein sequence ID" value="ETK01201.1"/>
    <property type="molecule type" value="Genomic_DNA"/>
</dbReference>
<dbReference type="Pfam" id="PF08713">
    <property type="entry name" value="DNA_alkylation"/>
    <property type="match status" value="1"/>
</dbReference>
<dbReference type="InterPro" id="IPR016024">
    <property type="entry name" value="ARM-type_fold"/>
</dbReference>
<comment type="caution">
    <text evidence="1">The sequence shown here is derived from an EMBL/GenBank/DDBJ whole genome shotgun (WGS) entry which is preliminary data.</text>
</comment>
<dbReference type="SUPFAM" id="SSF48371">
    <property type="entry name" value="ARM repeat"/>
    <property type="match status" value="1"/>
</dbReference>
<sequence length="242" mass="28078">MITDEILRELQALGSIGKAADLARFFKTGPGEYGEGDRFLGVPVPEVRSVARKHYAETDDDDLCRLLESDFHEVRLCGLLMLVERYERTRTRTARAATADFYLRHRTHIDNWDLVDLTAYKILGRETFDTNNADLLRSLADSERMWDKRIAIVSTMYWLRQGHTDLSFELALRNLTHPHDLMHKANGWLLREAGKRDIVALCDFLRTHIHSLPRTTLRYAIERFPAEDRRAFLNLGKTLEHA</sequence>
<evidence type="ECO:0000313" key="1">
    <source>
        <dbReference type="EMBL" id="ETK01201.1"/>
    </source>
</evidence>
<proteinExistence type="predicted"/>
<dbReference type="Gene3D" id="1.25.10.90">
    <property type="match status" value="1"/>
</dbReference>
<dbReference type="PANTHER" id="PTHR34070">
    <property type="entry name" value="ARMADILLO-TYPE FOLD"/>
    <property type="match status" value="1"/>
</dbReference>